<keyword evidence="3 6" id="KW-0732">Signal</keyword>
<proteinExistence type="evidence at transcript level"/>
<evidence type="ECO:0000256" key="3">
    <source>
        <dbReference type="ARBA" id="ARBA00022729"/>
    </source>
</evidence>
<accession>V5HN07</accession>
<feature type="signal peptide" evidence="6">
    <location>
        <begin position="1"/>
        <end position="21"/>
    </location>
</feature>
<evidence type="ECO:0000256" key="4">
    <source>
        <dbReference type="ARBA" id="ARBA00023180"/>
    </source>
</evidence>
<evidence type="ECO:0000256" key="6">
    <source>
        <dbReference type="SAM" id="SignalP"/>
    </source>
</evidence>
<evidence type="ECO:0000256" key="2">
    <source>
        <dbReference type="ARBA" id="ARBA00022525"/>
    </source>
</evidence>
<keyword evidence="2" id="KW-0964">Secreted</keyword>
<name>V5HN07_IXORI</name>
<protein>
    <submittedName>
        <fullName evidence="7">Putative tick ixostatin</fullName>
    </submittedName>
</protein>
<evidence type="ECO:0000313" key="7">
    <source>
        <dbReference type="EMBL" id="JAB76907.1"/>
    </source>
</evidence>
<evidence type="ECO:0000256" key="1">
    <source>
        <dbReference type="ARBA" id="ARBA00004613"/>
    </source>
</evidence>
<organism evidence="7">
    <name type="scientific">Ixodes ricinus</name>
    <name type="common">Common tick</name>
    <name type="synonym">Acarus ricinus</name>
    <dbReference type="NCBI Taxonomy" id="34613"/>
    <lineage>
        <taxon>Eukaryota</taxon>
        <taxon>Metazoa</taxon>
        <taxon>Ecdysozoa</taxon>
        <taxon>Arthropoda</taxon>
        <taxon>Chelicerata</taxon>
        <taxon>Arachnida</taxon>
        <taxon>Acari</taxon>
        <taxon>Parasitiformes</taxon>
        <taxon>Ixodida</taxon>
        <taxon>Ixodoidea</taxon>
        <taxon>Ixodidae</taxon>
        <taxon>Ixodinae</taxon>
        <taxon>Ixodes</taxon>
    </lineage>
</organism>
<reference evidence="7" key="1">
    <citation type="journal article" date="2015" name="Sci. Rep.">
        <title>Tissue- and time-dependent transcription in Ixodes ricinus salivary glands and midguts when blood feeding on the vertebrate host.</title>
        <authorList>
            <person name="Kotsyfakis M."/>
            <person name="Schwarz A."/>
            <person name="Erhart J."/>
            <person name="Ribeiro J.M."/>
        </authorList>
    </citation>
    <scope>NUCLEOTIDE SEQUENCE</scope>
    <source>
        <tissue evidence="7">Salivary gland and midgut</tissue>
    </source>
</reference>
<feature type="chain" id="PRO_5004738073" evidence="6">
    <location>
        <begin position="22"/>
        <end position="124"/>
    </location>
</feature>
<dbReference type="AlphaFoldDB" id="V5HN07"/>
<comment type="similarity">
    <text evidence="5">Belongs to the salp15 family.</text>
</comment>
<dbReference type="GO" id="GO:0005576">
    <property type="term" value="C:extracellular region"/>
    <property type="evidence" value="ECO:0007669"/>
    <property type="project" value="UniProtKB-SubCell"/>
</dbReference>
<keyword evidence="4" id="KW-0325">Glycoprotein</keyword>
<dbReference type="EMBL" id="GANP01007561">
    <property type="protein sequence ID" value="JAB76907.1"/>
    <property type="molecule type" value="mRNA"/>
</dbReference>
<dbReference type="Pfam" id="PF12115">
    <property type="entry name" value="Salp15"/>
    <property type="match status" value="1"/>
</dbReference>
<evidence type="ECO:0000256" key="5">
    <source>
        <dbReference type="ARBA" id="ARBA00034321"/>
    </source>
</evidence>
<sequence length="124" mass="13786">MQLTLFIVIVTFVHLSCEVQSESSPKIVGEMNNLPEYCKESLIKEMKDQCSGHLFQPTLVEVSDCTFTCGDWHDNGLTRATSRHTINLKDGTPCGYSKVCISGNCVQTCSRDYVKIGAKKGVYK</sequence>
<dbReference type="InterPro" id="IPR021971">
    <property type="entry name" value="Salp15"/>
</dbReference>
<comment type="subcellular location">
    <subcellularLocation>
        <location evidence="1">Secreted</location>
    </subcellularLocation>
</comment>